<dbReference type="Proteomes" id="UP000504621">
    <property type="component" value="Unplaced"/>
</dbReference>
<dbReference type="RefSeq" id="XP_021282900.1">
    <property type="nucleotide sequence ID" value="XM_021427225.1"/>
</dbReference>
<dbReference type="OrthoDB" id="1915155at2759"/>
<proteinExistence type="predicted"/>
<dbReference type="GeneID" id="110415546"/>
<organism evidence="1 2">
    <name type="scientific">Herrania umbratica</name>
    <dbReference type="NCBI Taxonomy" id="108875"/>
    <lineage>
        <taxon>Eukaryota</taxon>
        <taxon>Viridiplantae</taxon>
        <taxon>Streptophyta</taxon>
        <taxon>Embryophyta</taxon>
        <taxon>Tracheophyta</taxon>
        <taxon>Spermatophyta</taxon>
        <taxon>Magnoliopsida</taxon>
        <taxon>eudicotyledons</taxon>
        <taxon>Gunneridae</taxon>
        <taxon>Pentapetalae</taxon>
        <taxon>rosids</taxon>
        <taxon>malvids</taxon>
        <taxon>Malvales</taxon>
        <taxon>Malvaceae</taxon>
        <taxon>Byttnerioideae</taxon>
        <taxon>Herrania</taxon>
    </lineage>
</organism>
<dbReference type="PANTHER" id="PTHR15663">
    <property type="entry name" value="COMM DOMAIN-CONTAINING PROTEIN 9"/>
    <property type="match status" value="1"/>
</dbReference>
<dbReference type="InterPro" id="IPR037360">
    <property type="entry name" value="COMMD9"/>
</dbReference>
<accession>A0A6J1A7T1</accession>
<evidence type="ECO:0000313" key="1">
    <source>
        <dbReference type="Proteomes" id="UP000504621"/>
    </source>
</evidence>
<protein>
    <submittedName>
        <fullName evidence="2">Uncharacterized protein LOC110415546</fullName>
    </submittedName>
</protein>
<gene>
    <name evidence="2" type="primary">LOC110415546</name>
</gene>
<sequence>MAEDTLYLQLHKLSAVNSEEILDQILTTLWKTRRSGLSPPDKSRIQSLLSLPSLSELDPVLACLRSLIRKCVHENFNGDDLLKLFPPDLPLDLQSTLILLFQKYQSQWKEELSKEQHPLPRTSLSYQVKASAPSSFTPLSSSDIPTSLWPRQDDPITRINLSDFGASTPIIADTAGSHLAPLSIQQDDGPPDNLEVLPRLKSMTWTMENLNSAPANRVAIIHLKLQDYTKSASGEIEVKFQLTKDTLEAMLRSMTYISEQLSKMAETSLEPTQKKPKQ</sequence>
<evidence type="ECO:0000313" key="2">
    <source>
        <dbReference type="RefSeq" id="XP_021282900.1"/>
    </source>
</evidence>
<dbReference type="AlphaFoldDB" id="A0A6J1A7T1"/>
<keyword evidence="1" id="KW-1185">Reference proteome</keyword>
<name>A0A6J1A7T1_9ROSI</name>
<reference evidence="2" key="1">
    <citation type="submission" date="2025-08" db="UniProtKB">
        <authorList>
            <consortium name="RefSeq"/>
        </authorList>
    </citation>
    <scope>IDENTIFICATION</scope>
    <source>
        <tissue evidence="2">Leaf</tissue>
    </source>
</reference>
<dbReference type="PANTHER" id="PTHR15663:SF6">
    <property type="entry name" value="COMM DOMAIN-CONTAINING PROTEIN-RELATED"/>
    <property type="match status" value="1"/>
</dbReference>